<feature type="region of interest" description="Disordered" evidence="4">
    <location>
        <begin position="1"/>
        <end position="89"/>
    </location>
</feature>
<dbReference type="SMART" id="SM00360">
    <property type="entry name" value="RRM"/>
    <property type="match status" value="2"/>
</dbReference>
<dbReference type="PANTHER" id="PTHR15592">
    <property type="entry name" value="MATRIN 3/NUCLEAR PROTEIN 220-RELATED"/>
    <property type="match status" value="1"/>
</dbReference>
<dbReference type="InterPro" id="IPR021790">
    <property type="entry name" value="PTBP1-like_RRM2"/>
</dbReference>
<reference evidence="7" key="1">
    <citation type="submission" date="2022-11" db="UniProtKB">
        <authorList>
            <consortium name="WormBaseParasite"/>
        </authorList>
    </citation>
    <scope>IDENTIFICATION</scope>
</reference>
<evidence type="ECO:0000256" key="3">
    <source>
        <dbReference type="PROSITE-ProRule" id="PRU00176"/>
    </source>
</evidence>
<evidence type="ECO:0000313" key="7">
    <source>
        <dbReference type="WBParaSite" id="ACRNAN_Path_217.g802.t1"/>
    </source>
</evidence>
<sequence length="301" mass="33983">MSWLNDLERDSFKKPSGYATRGSAPRSRGSFSRSRGSSSQKFTNRDNKENRISMDYNENKEMDNSSGANPPFKRYKKDESADPTNPNPSLVIHVRNLSSKATEADLLEALSHFGHIAYATVMPVRHMALVEFETLDGARACVVYAQSNQIYVAGQPALFNYSTSQAIQRIGLESEVPNHILVLTVYNVQYPINVEIISQICKPHGEVRRIAIIRPKGLLQTLVEFDSIDAARRAKYAMNGADIYSGCCTLKVEFAKVDRVKVTRNDNEQWDYTIPPGETNDDGATYKNSLVGHFWWLWCYL</sequence>
<evidence type="ECO:0000259" key="5">
    <source>
        <dbReference type="PROSITE" id="PS50102"/>
    </source>
</evidence>
<dbReference type="SUPFAM" id="SSF54928">
    <property type="entry name" value="RNA-binding domain, RBD"/>
    <property type="match status" value="1"/>
</dbReference>
<dbReference type="Gene3D" id="3.30.70.330">
    <property type="match status" value="2"/>
</dbReference>
<proteinExistence type="predicted"/>
<evidence type="ECO:0000256" key="2">
    <source>
        <dbReference type="ARBA" id="ARBA00022884"/>
    </source>
</evidence>
<feature type="compositionally biased region" description="Basic and acidic residues" evidence="4">
    <location>
        <begin position="43"/>
        <end position="63"/>
    </location>
</feature>
<dbReference type="PROSITE" id="PS50102">
    <property type="entry name" value="RRM"/>
    <property type="match status" value="1"/>
</dbReference>
<dbReference type="Pfam" id="PF00076">
    <property type="entry name" value="RRM_1"/>
    <property type="match status" value="1"/>
</dbReference>
<dbReference type="GO" id="GO:0003723">
    <property type="term" value="F:RNA binding"/>
    <property type="evidence" value="ECO:0007669"/>
    <property type="project" value="UniProtKB-UniRule"/>
</dbReference>
<feature type="compositionally biased region" description="Low complexity" evidence="4">
    <location>
        <begin position="21"/>
        <end position="39"/>
    </location>
</feature>
<dbReference type="Pfam" id="PF11835">
    <property type="entry name" value="RRM_8"/>
    <property type="match status" value="1"/>
</dbReference>
<dbReference type="CDD" id="cd12689">
    <property type="entry name" value="RRM1_hnRNPL_like"/>
    <property type="match status" value="1"/>
</dbReference>
<evidence type="ECO:0000313" key="6">
    <source>
        <dbReference type="Proteomes" id="UP000887540"/>
    </source>
</evidence>
<dbReference type="WBParaSite" id="ACRNAN_Path_217.g802.t1">
    <property type="protein sequence ID" value="ACRNAN_Path_217.g802.t1"/>
    <property type="gene ID" value="ACRNAN_Path_217.g802"/>
</dbReference>
<evidence type="ECO:0000256" key="1">
    <source>
        <dbReference type="ARBA" id="ARBA00022737"/>
    </source>
</evidence>
<accession>A0A914C3V7</accession>
<evidence type="ECO:0000256" key="4">
    <source>
        <dbReference type="SAM" id="MobiDB-lite"/>
    </source>
</evidence>
<feature type="domain" description="RRM" evidence="5">
    <location>
        <begin position="90"/>
        <end position="164"/>
    </location>
</feature>
<dbReference type="AlphaFoldDB" id="A0A914C3V7"/>
<keyword evidence="6" id="KW-1185">Reference proteome</keyword>
<keyword evidence="2 3" id="KW-0694">RNA-binding</keyword>
<protein>
    <submittedName>
        <fullName evidence="7">RRM domain-containing protein</fullName>
    </submittedName>
</protein>
<name>A0A914C3V7_9BILA</name>
<dbReference type="InterPro" id="IPR000504">
    <property type="entry name" value="RRM_dom"/>
</dbReference>
<keyword evidence="1" id="KW-0677">Repeat</keyword>
<dbReference type="InterPro" id="IPR012677">
    <property type="entry name" value="Nucleotide-bd_a/b_plait_sf"/>
</dbReference>
<dbReference type="InterPro" id="IPR035979">
    <property type="entry name" value="RBD_domain_sf"/>
</dbReference>
<organism evidence="6 7">
    <name type="scientific">Acrobeloides nanus</name>
    <dbReference type="NCBI Taxonomy" id="290746"/>
    <lineage>
        <taxon>Eukaryota</taxon>
        <taxon>Metazoa</taxon>
        <taxon>Ecdysozoa</taxon>
        <taxon>Nematoda</taxon>
        <taxon>Chromadorea</taxon>
        <taxon>Rhabditida</taxon>
        <taxon>Tylenchina</taxon>
        <taxon>Cephalobomorpha</taxon>
        <taxon>Cephaloboidea</taxon>
        <taxon>Cephalobidae</taxon>
        <taxon>Acrobeloides</taxon>
    </lineage>
</organism>
<feature type="compositionally biased region" description="Basic and acidic residues" evidence="4">
    <location>
        <begin position="1"/>
        <end position="13"/>
    </location>
</feature>
<dbReference type="Proteomes" id="UP000887540">
    <property type="component" value="Unplaced"/>
</dbReference>